<organism evidence="2 3">
    <name type="scientific">Triparma strigata</name>
    <dbReference type="NCBI Taxonomy" id="1606541"/>
    <lineage>
        <taxon>Eukaryota</taxon>
        <taxon>Sar</taxon>
        <taxon>Stramenopiles</taxon>
        <taxon>Ochrophyta</taxon>
        <taxon>Bolidophyceae</taxon>
        <taxon>Parmales</taxon>
        <taxon>Triparmaceae</taxon>
        <taxon>Triparma</taxon>
    </lineage>
</organism>
<reference evidence="3" key="1">
    <citation type="journal article" date="2023" name="Commun. Biol.">
        <title>Genome analysis of Parmales, the sister group of diatoms, reveals the evolutionary specialization of diatoms from phago-mixotrophs to photoautotrophs.</title>
        <authorList>
            <person name="Ban H."/>
            <person name="Sato S."/>
            <person name="Yoshikawa S."/>
            <person name="Yamada K."/>
            <person name="Nakamura Y."/>
            <person name="Ichinomiya M."/>
            <person name="Sato N."/>
            <person name="Blanc-Mathieu R."/>
            <person name="Endo H."/>
            <person name="Kuwata A."/>
            <person name="Ogata H."/>
        </authorList>
    </citation>
    <scope>NUCLEOTIDE SEQUENCE [LARGE SCALE GENOMIC DNA]</scope>
    <source>
        <strain evidence="3">NIES 3701</strain>
    </source>
</reference>
<name>A0A9W7AT38_9STRA</name>
<protein>
    <submittedName>
        <fullName evidence="2">Uncharacterized protein</fullName>
    </submittedName>
</protein>
<evidence type="ECO:0000313" key="2">
    <source>
        <dbReference type="EMBL" id="GMH77294.1"/>
    </source>
</evidence>
<sequence>MANKNGFLSCTLDSFNGQACIGCEPWRMLEAKADPKQSSWVSHNRAGQVSGPSFTLKLANKSLLSYIELYNGGCAEIDVHVGLKRGKHNMIEFVVARKLARNRINEIKIGHIPCNYVKIIVKRGAPISIYQLRLSGIDASEVGEKMGPSTEYLLYKSTERMLYGKSLRMVRPVAKPSHDKMEKVGGDLPDKSYSFLTDINTPSTITISPDNPLARLYPRGENPVNKKLFELDEQIYPKPFPSPDLYNILPPGVGGTSKKDRRSPPLNRSEVLVM</sequence>
<comment type="caution">
    <text evidence="2">The sequence shown here is derived from an EMBL/GenBank/DDBJ whole genome shotgun (WGS) entry which is preliminary data.</text>
</comment>
<feature type="region of interest" description="Disordered" evidence="1">
    <location>
        <begin position="248"/>
        <end position="274"/>
    </location>
</feature>
<dbReference type="OrthoDB" id="186842at2759"/>
<evidence type="ECO:0000313" key="3">
    <source>
        <dbReference type="Proteomes" id="UP001165085"/>
    </source>
</evidence>
<gene>
    <name evidence="2" type="ORF">TrST_g10554</name>
</gene>
<keyword evidence="3" id="KW-1185">Reference proteome</keyword>
<proteinExistence type="predicted"/>
<dbReference type="EMBL" id="BRXY01000206">
    <property type="protein sequence ID" value="GMH77294.1"/>
    <property type="molecule type" value="Genomic_DNA"/>
</dbReference>
<dbReference type="Proteomes" id="UP001165085">
    <property type="component" value="Unassembled WGS sequence"/>
</dbReference>
<dbReference type="AlphaFoldDB" id="A0A9W7AT38"/>
<evidence type="ECO:0000256" key="1">
    <source>
        <dbReference type="SAM" id="MobiDB-lite"/>
    </source>
</evidence>
<accession>A0A9W7AT38</accession>